<dbReference type="Pfam" id="PF12937">
    <property type="entry name" value="F-box-like"/>
    <property type="match status" value="1"/>
</dbReference>
<accession>A0A8B8L4Z6</accession>
<proteinExistence type="predicted"/>
<dbReference type="InterPro" id="IPR013187">
    <property type="entry name" value="F-box-assoc_dom_typ3"/>
</dbReference>
<dbReference type="AlphaFoldDB" id="A0A8B8L4Z6"/>
<evidence type="ECO:0000259" key="1">
    <source>
        <dbReference type="PROSITE" id="PS50181"/>
    </source>
</evidence>
<sequence length="396" mass="46093">MKSAKCKLYLPHELVEQILSYIPAKALMRLRCVSKAWNDLVLDPTFVKLHLQRSSKNIHMLYTWKPLALEGFRCCPYAMQSIPVQRLLESPSLAIDGSEIPCEFTNNITHVIGTCNGLVCLRVIVLSPVNDKYGKIYIRLWNPATRITSHVSPPLELQLLSVTLGFGYDDSSDTYKVLALVMVQRSTDRELTVHCLGDKCWRKIASIPTNSMILQYKGHFLSGTLNWMARHGSRKHVIFSFDLRKETYRYFSIPEAQKTTRTISAELGILKGCLCLGAYNRYETHFALWQMKEYGVEESWTLLMKTIRLYFQIDSVLFPFFEPYPLAVYENGDVLLMLMNRPRVELLLYNKKDDRIEFVDQCYMKDNKMKTVEAVHKSMWIYSNYFVQTLVFPRWN</sequence>
<feature type="domain" description="F-box" evidence="1">
    <location>
        <begin position="4"/>
        <end position="49"/>
    </location>
</feature>
<evidence type="ECO:0000313" key="2">
    <source>
        <dbReference type="Proteomes" id="UP000694853"/>
    </source>
</evidence>
<dbReference type="Gene3D" id="1.20.1280.50">
    <property type="match status" value="1"/>
</dbReference>
<gene>
    <name evidence="3" type="primary">LOC113862380</name>
</gene>
<dbReference type="Proteomes" id="UP000694853">
    <property type="component" value="Unplaced"/>
</dbReference>
<dbReference type="PANTHER" id="PTHR31672:SF13">
    <property type="entry name" value="F-BOX PROTEIN CPR30-LIKE"/>
    <property type="match status" value="1"/>
</dbReference>
<protein>
    <submittedName>
        <fullName evidence="3">F-box/kelch-repeat protein At3g23880-like</fullName>
    </submittedName>
</protein>
<dbReference type="InterPro" id="IPR001810">
    <property type="entry name" value="F-box_dom"/>
</dbReference>
<dbReference type="RefSeq" id="XP_027351270.1">
    <property type="nucleotide sequence ID" value="XM_027495469.1"/>
</dbReference>
<reference evidence="3" key="2">
    <citation type="submission" date="2025-08" db="UniProtKB">
        <authorList>
            <consortium name="RefSeq"/>
        </authorList>
    </citation>
    <scope>IDENTIFICATION</scope>
    <source>
        <tissue evidence="3">Young leaves</tissue>
    </source>
</reference>
<dbReference type="KEGG" id="aprc:113862380"/>
<dbReference type="SMART" id="SM00256">
    <property type="entry name" value="FBOX"/>
    <property type="match status" value="1"/>
</dbReference>
<dbReference type="InterPro" id="IPR017451">
    <property type="entry name" value="F-box-assoc_interact_dom"/>
</dbReference>
<dbReference type="GeneID" id="113862380"/>
<dbReference type="SUPFAM" id="SSF81383">
    <property type="entry name" value="F-box domain"/>
    <property type="match status" value="1"/>
</dbReference>
<dbReference type="Pfam" id="PF08268">
    <property type="entry name" value="FBA_3"/>
    <property type="match status" value="1"/>
</dbReference>
<evidence type="ECO:0000313" key="3">
    <source>
        <dbReference type="RefSeq" id="XP_027351270.1"/>
    </source>
</evidence>
<dbReference type="PANTHER" id="PTHR31672">
    <property type="entry name" value="BNACNNG10540D PROTEIN"/>
    <property type="match status" value="1"/>
</dbReference>
<dbReference type="CDD" id="cd22157">
    <property type="entry name" value="F-box_AtFBW1-like"/>
    <property type="match status" value="1"/>
</dbReference>
<keyword evidence="2" id="KW-1185">Reference proteome</keyword>
<reference evidence="2" key="1">
    <citation type="journal article" date="2019" name="Toxins">
        <title>Detection of Abrin-Like and Prepropulchellin-Like Toxin Genes and Transcripts Using Whole Genome Sequencing and Full-Length Transcript Sequencing of Abrus precatorius.</title>
        <authorList>
            <person name="Hovde B.T."/>
            <person name="Daligault H.E."/>
            <person name="Hanschen E.R."/>
            <person name="Kunde Y.A."/>
            <person name="Johnson M.B."/>
            <person name="Starkenburg S.R."/>
            <person name="Johnson S.L."/>
        </authorList>
    </citation>
    <scope>NUCLEOTIDE SEQUENCE [LARGE SCALE GENOMIC DNA]</scope>
</reference>
<dbReference type="PROSITE" id="PS50181">
    <property type="entry name" value="FBOX"/>
    <property type="match status" value="1"/>
</dbReference>
<dbReference type="NCBIfam" id="TIGR01640">
    <property type="entry name" value="F_box_assoc_1"/>
    <property type="match status" value="1"/>
</dbReference>
<dbReference type="InterPro" id="IPR050796">
    <property type="entry name" value="SCF_F-box_component"/>
</dbReference>
<dbReference type="OrthoDB" id="591557at2759"/>
<organism evidence="2 3">
    <name type="scientific">Abrus precatorius</name>
    <name type="common">Indian licorice</name>
    <name type="synonym">Glycine abrus</name>
    <dbReference type="NCBI Taxonomy" id="3816"/>
    <lineage>
        <taxon>Eukaryota</taxon>
        <taxon>Viridiplantae</taxon>
        <taxon>Streptophyta</taxon>
        <taxon>Embryophyta</taxon>
        <taxon>Tracheophyta</taxon>
        <taxon>Spermatophyta</taxon>
        <taxon>Magnoliopsida</taxon>
        <taxon>eudicotyledons</taxon>
        <taxon>Gunneridae</taxon>
        <taxon>Pentapetalae</taxon>
        <taxon>rosids</taxon>
        <taxon>fabids</taxon>
        <taxon>Fabales</taxon>
        <taxon>Fabaceae</taxon>
        <taxon>Papilionoideae</taxon>
        <taxon>50 kb inversion clade</taxon>
        <taxon>NPAAA clade</taxon>
        <taxon>indigoferoid/millettioid clade</taxon>
        <taxon>Abreae</taxon>
        <taxon>Abrus</taxon>
    </lineage>
</organism>
<name>A0A8B8L4Z6_ABRPR</name>
<dbReference type="InterPro" id="IPR036047">
    <property type="entry name" value="F-box-like_dom_sf"/>
</dbReference>